<evidence type="ECO:0000313" key="2">
    <source>
        <dbReference type="EMBL" id="CAA2619289.1"/>
    </source>
</evidence>
<keyword evidence="3" id="KW-1185">Reference proteome</keyword>
<proteinExistence type="predicted"/>
<evidence type="ECO:0000256" key="1">
    <source>
        <dbReference type="SAM" id="Phobius"/>
    </source>
</evidence>
<protein>
    <submittedName>
        <fullName evidence="2">Uncharacterized protein</fullName>
    </submittedName>
</protein>
<reference evidence="2 3" key="1">
    <citation type="submission" date="2019-12" db="EMBL/GenBank/DDBJ databases">
        <authorList>
            <person name="Scholz U."/>
            <person name="Mascher M."/>
            <person name="Fiebig A."/>
        </authorList>
    </citation>
    <scope>NUCLEOTIDE SEQUENCE</scope>
</reference>
<feature type="transmembrane region" description="Helical" evidence="1">
    <location>
        <begin position="21"/>
        <end position="40"/>
    </location>
</feature>
<keyword evidence="1" id="KW-1133">Transmembrane helix</keyword>
<dbReference type="AlphaFoldDB" id="A0A7I8IME6"/>
<keyword evidence="1" id="KW-0812">Transmembrane</keyword>
<dbReference type="EMBL" id="LR743591">
    <property type="protein sequence ID" value="CAA2619289.1"/>
    <property type="molecule type" value="Genomic_DNA"/>
</dbReference>
<name>A0A7I8IME6_SPIIN</name>
<dbReference type="Proteomes" id="UP001189122">
    <property type="component" value="Unassembled WGS sequence"/>
</dbReference>
<gene>
    <name evidence="2" type="ORF">SI7747_04005456</name>
</gene>
<organism evidence="2">
    <name type="scientific">Spirodela intermedia</name>
    <name type="common">Intermediate duckweed</name>
    <dbReference type="NCBI Taxonomy" id="51605"/>
    <lineage>
        <taxon>Eukaryota</taxon>
        <taxon>Viridiplantae</taxon>
        <taxon>Streptophyta</taxon>
        <taxon>Embryophyta</taxon>
        <taxon>Tracheophyta</taxon>
        <taxon>Spermatophyta</taxon>
        <taxon>Magnoliopsida</taxon>
        <taxon>Liliopsida</taxon>
        <taxon>Araceae</taxon>
        <taxon>Lemnoideae</taxon>
        <taxon>Spirodela</taxon>
    </lineage>
</organism>
<keyword evidence="1" id="KW-0472">Membrane</keyword>
<sequence>MIVIKCSIVFCIRGHLYFIALYLRNCTFIWGFFHFVALYVC</sequence>
<evidence type="ECO:0000313" key="3">
    <source>
        <dbReference type="Proteomes" id="UP001189122"/>
    </source>
</evidence>
<accession>A0A7I8IME6</accession>
<dbReference type="EMBL" id="CACRZD030000004">
    <property type="protein sequence ID" value="CAA6659016.1"/>
    <property type="molecule type" value="Genomic_DNA"/>
</dbReference>